<dbReference type="WBParaSite" id="scf7180000424571.g13486">
    <property type="protein sequence ID" value="scf7180000424571.g13486"/>
    <property type="gene ID" value="scf7180000424571.g13486"/>
</dbReference>
<feature type="signal peptide" evidence="1">
    <location>
        <begin position="1"/>
        <end position="23"/>
    </location>
</feature>
<dbReference type="AlphaFoldDB" id="A0A915PCI2"/>
<dbReference type="Gene3D" id="2.60.40.1180">
    <property type="entry name" value="Golgi alpha-mannosidase II"/>
    <property type="match status" value="1"/>
</dbReference>
<dbReference type="Proteomes" id="UP000887560">
    <property type="component" value="Unplaced"/>
</dbReference>
<evidence type="ECO:0000313" key="3">
    <source>
        <dbReference type="WBParaSite" id="scf7180000424571.g13486"/>
    </source>
</evidence>
<protein>
    <submittedName>
        <fullName evidence="3">Alpha-amylase</fullName>
    </submittedName>
</protein>
<evidence type="ECO:0000313" key="2">
    <source>
        <dbReference type="Proteomes" id="UP000887560"/>
    </source>
</evidence>
<feature type="chain" id="PRO_5036788277" evidence="1">
    <location>
        <begin position="24"/>
        <end position="116"/>
    </location>
</feature>
<sequence length="116" mass="12566">MNNLIFLIIFLIIFSSQFDRNNGDVTINLNEKRQIIDGFGASTAWNGAVVIVAINMGSSPISEQFSINGGTLPSSFSSYITSQGKNFQQQNNINVTEGGSFTYSFPSQSVTTLVSV</sequence>
<organism evidence="2 3">
    <name type="scientific">Meloidogyne floridensis</name>
    <dbReference type="NCBI Taxonomy" id="298350"/>
    <lineage>
        <taxon>Eukaryota</taxon>
        <taxon>Metazoa</taxon>
        <taxon>Ecdysozoa</taxon>
        <taxon>Nematoda</taxon>
        <taxon>Chromadorea</taxon>
        <taxon>Rhabditida</taxon>
        <taxon>Tylenchina</taxon>
        <taxon>Tylenchomorpha</taxon>
        <taxon>Tylenchoidea</taxon>
        <taxon>Meloidogynidae</taxon>
        <taxon>Meloidogyninae</taxon>
        <taxon>Meloidogyne</taxon>
    </lineage>
</organism>
<name>A0A915PCI2_9BILA</name>
<keyword evidence="1" id="KW-0732">Signal</keyword>
<reference evidence="3" key="1">
    <citation type="submission" date="2022-11" db="UniProtKB">
        <authorList>
            <consortium name="WormBaseParasite"/>
        </authorList>
    </citation>
    <scope>IDENTIFICATION</scope>
</reference>
<keyword evidence="2" id="KW-1185">Reference proteome</keyword>
<proteinExistence type="predicted"/>
<dbReference type="SUPFAM" id="SSF51011">
    <property type="entry name" value="Glycosyl hydrolase domain"/>
    <property type="match status" value="1"/>
</dbReference>
<accession>A0A915PCI2</accession>
<evidence type="ECO:0000256" key="1">
    <source>
        <dbReference type="SAM" id="SignalP"/>
    </source>
</evidence>
<dbReference type="InterPro" id="IPR013780">
    <property type="entry name" value="Glyco_hydro_b"/>
</dbReference>